<dbReference type="GO" id="GO:0006596">
    <property type="term" value="P:polyamine biosynthetic process"/>
    <property type="evidence" value="ECO:0007669"/>
    <property type="project" value="UniProtKB-KW"/>
</dbReference>
<evidence type="ECO:0008006" key="4">
    <source>
        <dbReference type="Google" id="ProtNLM"/>
    </source>
</evidence>
<dbReference type="InterPro" id="IPR029063">
    <property type="entry name" value="SAM-dependent_MTases_sf"/>
</dbReference>
<evidence type="ECO:0000256" key="1">
    <source>
        <dbReference type="ARBA" id="ARBA00023115"/>
    </source>
</evidence>
<sequence>MKKIVSHIWPLTKRKTSKINGPLEVTWINGKKVLDSQNANYSYGALQKVLEYGLLQIEMQQVNELLILGLGGGSVIKSLQNRFNYQGKITAVEIDDTIIQIAKDEFDIKENKQLRIIHSDAIQYVNHCKKCYDLIIVDIFIDHTVPESFYDQKFWSSLNQLVKLGGYIIFNAGIFLEDTSKIAPIKSILEPNTICKQHNKVEGVNTLLIGNKVM</sequence>
<evidence type="ECO:0000313" key="3">
    <source>
        <dbReference type="Proteomes" id="UP000076715"/>
    </source>
</evidence>
<dbReference type="OrthoDB" id="650847at2"/>
<dbReference type="EMBL" id="LQRT01000004">
    <property type="protein sequence ID" value="KZS41560.1"/>
    <property type="molecule type" value="Genomic_DNA"/>
</dbReference>
<dbReference type="SUPFAM" id="SSF53335">
    <property type="entry name" value="S-adenosyl-L-methionine-dependent methyltransferases"/>
    <property type="match status" value="1"/>
</dbReference>
<gene>
    <name evidence="2" type="ORF">AWE51_21375</name>
</gene>
<dbReference type="PANTHER" id="PTHR43317">
    <property type="entry name" value="THERMOSPERMINE SYNTHASE ACAULIS5"/>
    <property type="match status" value="1"/>
</dbReference>
<accession>A0A163BMR9</accession>
<keyword evidence="3" id="KW-1185">Reference proteome</keyword>
<comment type="caution">
    <text evidence="2">The sequence shown here is derived from an EMBL/GenBank/DDBJ whole genome shotgun (WGS) entry which is preliminary data.</text>
</comment>
<evidence type="ECO:0000313" key="2">
    <source>
        <dbReference type="EMBL" id="KZS41560.1"/>
    </source>
</evidence>
<dbReference type="STRING" id="1642818.AWE51_21375"/>
<dbReference type="NCBIfam" id="NF037959">
    <property type="entry name" value="MFS_SpdSyn"/>
    <property type="match status" value="1"/>
</dbReference>
<dbReference type="CDD" id="cd02440">
    <property type="entry name" value="AdoMet_MTases"/>
    <property type="match status" value="1"/>
</dbReference>
<proteinExistence type="predicted"/>
<dbReference type="Pfam" id="PF01564">
    <property type="entry name" value="Spermine_synth"/>
    <property type="match status" value="1"/>
</dbReference>
<name>A0A163BMR9_9FLAO</name>
<reference evidence="2 3" key="1">
    <citation type="submission" date="2016-01" db="EMBL/GenBank/DDBJ databases">
        <title>The draft genome sequence of Aquimarina sp. RZW4-3-2.</title>
        <authorList>
            <person name="Wang Y."/>
        </authorList>
    </citation>
    <scope>NUCLEOTIDE SEQUENCE [LARGE SCALE GENOMIC DNA]</scope>
    <source>
        <strain evidence="2 3">RZW4-3-2</strain>
    </source>
</reference>
<dbReference type="PANTHER" id="PTHR43317:SF1">
    <property type="entry name" value="THERMOSPERMINE SYNTHASE ACAULIS5"/>
    <property type="match status" value="1"/>
</dbReference>
<organism evidence="2 3">
    <name type="scientific">Aquimarina aggregata</name>
    <dbReference type="NCBI Taxonomy" id="1642818"/>
    <lineage>
        <taxon>Bacteria</taxon>
        <taxon>Pseudomonadati</taxon>
        <taxon>Bacteroidota</taxon>
        <taxon>Flavobacteriia</taxon>
        <taxon>Flavobacteriales</taxon>
        <taxon>Flavobacteriaceae</taxon>
        <taxon>Aquimarina</taxon>
    </lineage>
</organism>
<dbReference type="RefSeq" id="WP_066311904.1">
    <property type="nucleotide sequence ID" value="NZ_CANLSS010000014.1"/>
</dbReference>
<dbReference type="Proteomes" id="UP000076715">
    <property type="component" value="Unassembled WGS sequence"/>
</dbReference>
<keyword evidence="1" id="KW-0620">Polyamine biosynthesis</keyword>
<dbReference type="AlphaFoldDB" id="A0A163BMR9"/>
<protein>
    <recommendedName>
        <fullName evidence="4">Spermine synthase</fullName>
    </recommendedName>
</protein>
<dbReference type="Gene3D" id="3.40.50.150">
    <property type="entry name" value="Vaccinia Virus protein VP39"/>
    <property type="match status" value="1"/>
</dbReference>